<dbReference type="AlphaFoldDB" id="A0A0E0DTX7"/>
<reference evidence="3" key="2">
    <citation type="submission" date="2018-05" db="EMBL/GenBank/DDBJ databases">
        <title>OmerRS3 (Oryza meridionalis Reference Sequence Version 3).</title>
        <authorList>
            <person name="Zhang J."/>
            <person name="Kudrna D."/>
            <person name="Lee S."/>
            <person name="Talag J."/>
            <person name="Welchert J."/>
            <person name="Wing R.A."/>
        </authorList>
    </citation>
    <scope>NUCLEOTIDE SEQUENCE [LARGE SCALE GENOMIC DNA]</scope>
    <source>
        <strain evidence="3">cv. OR44</strain>
    </source>
</reference>
<feature type="region of interest" description="Disordered" evidence="1">
    <location>
        <begin position="64"/>
        <end position="102"/>
    </location>
</feature>
<name>A0A0E0DTX7_9ORYZ</name>
<feature type="compositionally biased region" description="Basic and acidic residues" evidence="1">
    <location>
        <begin position="78"/>
        <end position="102"/>
    </location>
</feature>
<feature type="signal peptide" evidence="2">
    <location>
        <begin position="1"/>
        <end position="20"/>
    </location>
</feature>
<evidence type="ECO:0000256" key="1">
    <source>
        <dbReference type="SAM" id="MobiDB-lite"/>
    </source>
</evidence>
<evidence type="ECO:0000313" key="4">
    <source>
        <dbReference type="Proteomes" id="UP000008021"/>
    </source>
</evidence>
<dbReference type="Proteomes" id="UP000008021">
    <property type="component" value="Chromosome 5"/>
</dbReference>
<evidence type="ECO:0000313" key="3">
    <source>
        <dbReference type="EnsemblPlants" id="OMERI05G20580.1"/>
    </source>
</evidence>
<evidence type="ECO:0000256" key="2">
    <source>
        <dbReference type="SAM" id="SignalP"/>
    </source>
</evidence>
<evidence type="ECO:0008006" key="5">
    <source>
        <dbReference type="Google" id="ProtNLM"/>
    </source>
</evidence>
<accession>A0A0E0DTX7</accession>
<keyword evidence="4" id="KW-1185">Reference proteome</keyword>
<dbReference type="Gramene" id="OMERI05G20580.1">
    <property type="protein sequence ID" value="OMERI05G20580.1"/>
    <property type="gene ID" value="OMERI05G20580"/>
</dbReference>
<keyword evidence="2" id="KW-0732">Signal</keyword>
<organism evidence="3">
    <name type="scientific">Oryza meridionalis</name>
    <dbReference type="NCBI Taxonomy" id="40149"/>
    <lineage>
        <taxon>Eukaryota</taxon>
        <taxon>Viridiplantae</taxon>
        <taxon>Streptophyta</taxon>
        <taxon>Embryophyta</taxon>
        <taxon>Tracheophyta</taxon>
        <taxon>Spermatophyta</taxon>
        <taxon>Magnoliopsida</taxon>
        <taxon>Liliopsida</taxon>
        <taxon>Poales</taxon>
        <taxon>Poaceae</taxon>
        <taxon>BOP clade</taxon>
        <taxon>Oryzoideae</taxon>
        <taxon>Oryzeae</taxon>
        <taxon>Oryzinae</taxon>
        <taxon>Oryza</taxon>
    </lineage>
</organism>
<sequence length="144" mass="15485">MAGFHRLSLVAFLLLVVVVAGGLMISAATAMAVGTSDDDGPPIKISMRYANAEESRWLDSWAEKTQSAAAGGGGGGDFEVRRATDDESARLNRMRADADRRARDGSGFGFDGHIEFDDDHHFGRVVVTDFPPSSKPNDDLWANN</sequence>
<proteinExistence type="predicted"/>
<protein>
    <recommendedName>
        <fullName evidence="5">Cathepsin propeptide inhibitor domain-containing protein</fullName>
    </recommendedName>
</protein>
<dbReference type="EnsemblPlants" id="OMERI05G20580.1">
    <property type="protein sequence ID" value="OMERI05G20580.1"/>
    <property type="gene ID" value="OMERI05G20580"/>
</dbReference>
<feature type="chain" id="PRO_5002357257" description="Cathepsin propeptide inhibitor domain-containing protein" evidence="2">
    <location>
        <begin position="21"/>
        <end position="144"/>
    </location>
</feature>
<reference evidence="3" key="1">
    <citation type="submission" date="2015-04" db="UniProtKB">
        <authorList>
            <consortium name="EnsemblPlants"/>
        </authorList>
    </citation>
    <scope>IDENTIFICATION</scope>
</reference>